<feature type="domain" description="Tetratricopeptide SHNi-TPR" evidence="8">
    <location>
        <begin position="345"/>
        <end position="378"/>
    </location>
</feature>
<dbReference type="EMBL" id="JAHFZB010000011">
    <property type="protein sequence ID" value="KAK6484409.1"/>
    <property type="molecule type" value="Genomic_DNA"/>
</dbReference>
<dbReference type="SMART" id="SM00028">
    <property type="entry name" value="TPR"/>
    <property type="match status" value="2"/>
</dbReference>
<feature type="compositionally biased region" description="Low complexity" evidence="7">
    <location>
        <begin position="478"/>
        <end position="510"/>
    </location>
</feature>
<dbReference type="Gene3D" id="1.25.40.10">
    <property type="entry name" value="Tetratricopeptide repeat domain"/>
    <property type="match status" value="1"/>
</dbReference>
<evidence type="ECO:0000313" key="10">
    <source>
        <dbReference type="Proteomes" id="UP001369086"/>
    </source>
</evidence>
<protein>
    <submittedName>
        <fullName evidence="9">Histone-binding protein N1/N2-like isoform X1</fullName>
    </submittedName>
</protein>
<reference evidence="9 10" key="1">
    <citation type="submission" date="2021-05" db="EMBL/GenBank/DDBJ databases">
        <authorList>
            <person name="Zahm M."/>
            <person name="Klopp C."/>
            <person name="Cabau C."/>
            <person name="Kuhl H."/>
            <person name="Suciu R."/>
            <person name="Ciorpac M."/>
            <person name="Holostenco D."/>
            <person name="Gessner J."/>
            <person name="Wuertz S."/>
            <person name="Hohne C."/>
            <person name="Stock M."/>
            <person name="Gislard M."/>
            <person name="Lluch J."/>
            <person name="Milhes M."/>
            <person name="Lampietro C."/>
            <person name="Lopez Roques C."/>
            <person name="Donnadieu C."/>
            <person name="Du K."/>
            <person name="Schartl M."/>
            <person name="Guiguen Y."/>
        </authorList>
    </citation>
    <scope>NUCLEOTIDE SEQUENCE [LARGE SCALE GENOMIC DNA]</scope>
    <source>
        <strain evidence="9">Hh-F2</strain>
        <tissue evidence="9">Blood</tissue>
    </source>
</reference>
<organism evidence="9 10">
    <name type="scientific">Huso huso</name>
    <name type="common">Beluga</name>
    <name type="synonym">Acipenser huso</name>
    <dbReference type="NCBI Taxonomy" id="61971"/>
    <lineage>
        <taxon>Eukaryota</taxon>
        <taxon>Metazoa</taxon>
        <taxon>Chordata</taxon>
        <taxon>Craniata</taxon>
        <taxon>Vertebrata</taxon>
        <taxon>Euteleostomi</taxon>
        <taxon>Actinopterygii</taxon>
        <taxon>Chondrostei</taxon>
        <taxon>Acipenseriformes</taxon>
        <taxon>Acipenseridae</taxon>
        <taxon>Huso</taxon>
    </lineage>
</organism>
<evidence type="ECO:0000256" key="7">
    <source>
        <dbReference type="SAM" id="MobiDB-lite"/>
    </source>
</evidence>
<feature type="region of interest" description="Disordered" evidence="7">
    <location>
        <begin position="108"/>
        <end position="312"/>
    </location>
</feature>
<evidence type="ECO:0000313" key="9">
    <source>
        <dbReference type="EMBL" id="KAK6484409.1"/>
    </source>
</evidence>
<feature type="compositionally biased region" description="Acidic residues" evidence="7">
    <location>
        <begin position="111"/>
        <end position="120"/>
    </location>
</feature>
<gene>
    <name evidence="9" type="ORF">HHUSO_G14185</name>
</gene>
<comment type="subcellular location">
    <subcellularLocation>
        <location evidence="1">Nucleus</location>
    </subcellularLocation>
</comment>
<dbReference type="InterPro" id="IPR051730">
    <property type="entry name" value="NASP-like"/>
</dbReference>
<evidence type="ECO:0000256" key="4">
    <source>
        <dbReference type="ARBA" id="ARBA00022803"/>
    </source>
</evidence>
<keyword evidence="10" id="KW-1185">Reference proteome</keyword>
<feature type="compositionally biased region" description="Basic and acidic residues" evidence="7">
    <location>
        <begin position="521"/>
        <end position="535"/>
    </location>
</feature>
<sequence>MPEETATASSATKTESMDEGTAASSSATAADGAGVDVLEEASKLIGTGNKNLVMGDVPAAVNAFQEACGMLAQKYGDTADECAEAFFLCGKSLLELARVENGVLGNALEGVPEEEEEEGVGEGQKKEDSKIESADNLDEKTRDELREQVYDAMAEKQEGEDKTGKEKTEEKSESSEKAEEDKTITPTKEENKTKSPAKEGEGKTSPKKEKGKTPEEEEQEKEEAAMEEGKEAEDQSEKESSLPDKGDDSKEAEESKNRPGKDGEKGATEETAAEEAMQEGEDGEEGDEEEEEEGEGEATAEDEKESEEEEVGNLQLAWEMLEIAKVIYKRKVSKEDQLFAAQAHLKLGEISVESGNYPQATEDFQECLAIQKKHLEPHSRLLAETHYQLGLVFGYINQYGKAIEHFNLSVEVIESRLAMLKEVIDKAKSDDNVLEDKKEMEEIKLLLPDIREKIEDAKEGQKTCKVASAAILETLTGGSTSGFSGEHSGTSASTIPVKAAEAASSSKSVSDISHLIRKKRKPEEESPTKDKDAKKAKPNTSVNGSGDTATNGNAVEDKKEPAKPAGAAMETSV</sequence>
<dbReference type="SUPFAM" id="SSF48452">
    <property type="entry name" value="TPR-like"/>
    <property type="match status" value="1"/>
</dbReference>
<comment type="caution">
    <text evidence="9">The sequence shown here is derived from an EMBL/GenBank/DDBJ whole genome shotgun (WGS) entry which is preliminary data.</text>
</comment>
<dbReference type="Proteomes" id="UP001369086">
    <property type="component" value="Unassembled WGS sequence"/>
</dbReference>
<proteinExistence type="inferred from homology"/>
<name>A0ABR0ZI79_HUSHU</name>
<feature type="region of interest" description="Disordered" evidence="7">
    <location>
        <begin position="1"/>
        <end position="31"/>
    </location>
</feature>
<dbReference type="InterPro" id="IPR011990">
    <property type="entry name" value="TPR-like_helical_dom_sf"/>
</dbReference>
<keyword evidence="4 6" id="KW-0802">TPR repeat</keyword>
<feature type="compositionally biased region" description="Basic and acidic residues" evidence="7">
    <location>
        <begin position="123"/>
        <end position="214"/>
    </location>
</feature>
<feature type="region of interest" description="Disordered" evidence="7">
    <location>
        <begin position="478"/>
        <end position="573"/>
    </location>
</feature>
<evidence type="ECO:0000256" key="5">
    <source>
        <dbReference type="ARBA" id="ARBA00023242"/>
    </source>
</evidence>
<evidence type="ECO:0000256" key="1">
    <source>
        <dbReference type="ARBA" id="ARBA00004123"/>
    </source>
</evidence>
<comment type="similarity">
    <text evidence="2">Belongs to the NASP family.</text>
</comment>
<feature type="repeat" description="TPR" evidence="6">
    <location>
        <begin position="383"/>
        <end position="416"/>
    </location>
</feature>
<feature type="compositionally biased region" description="Polar residues" evidence="7">
    <location>
        <begin position="538"/>
        <end position="553"/>
    </location>
</feature>
<evidence type="ECO:0000259" key="8">
    <source>
        <dbReference type="Pfam" id="PF10516"/>
    </source>
</evidence>
<dbReference type="PANTHER" id="PTHR15081">
    <property type="entry name" value="NUCLEAR AUTOANTIGENIC SPERM PROTEIN NASP -RELATED"/>
    <property type="match status" value="1"/>
</dbReference>
<dbReference type="PROSITE" id="PS50005">
    <property type="entry name" value="TPR"/>
    <property type="match status" value="2"/>
</dbReference>
<accession>A0ABR0ZI79</accession>
<dbReference type="InterPro" id="IPR019734">
    <property type="entry name" value="TPR_rpt"/>
</dbReference>
<evidence type="ECO:0000256" key="6">
    <source>
        <dbReference type="PROSITE-ProRule" id="PRU00339"/>
    </source>
</evidence>
<dbReference type="Pfam" id="PF10516">
    <property type="entry name" value="SHNi-TPR"/>
    <property type="match status" value="1"/>
</dbReference>
<keyword evidence="5" id="KW-0539">Nucleus</keyword>
<feature type="repeat" description="TPR" evidence="6">
    <location>
        <begin position="341"/>
        <end position="374"/>
    </location>
</feature>
<dbReference type="PANTHER" id="PTHR15081:SF1">
    <property type="entry name" value="NUCLEAR AUTOANTIGENIC SPERM PROTEIN"/>
    <property type="match status" value="1"/>
</dbReference>
<feature type="compositionally biased region" description="Acidic residues" evidence="7">
    <location>
        <begin position="271"/>
        <end position="311"/>
    </location>
</feature>
<keyword evidence="3" id="KW-0677">Repeat</keyword>
<evidence type="ECO:0000256" key="2">
    <source>
        <dbReference type="ARBA" id="ARBA00008402"/>
    </source>
</evidence>
<dbReference type="InterPro" id="IPR019544">
    <property type="entry name" value="Tetratricopeptide_SHNi-TPR_dom"/>
</dbReference>
<evidence type="ECO:0000256" key="3">
    <source>
        <dbReference type="ARBA" id="ARBA00022737"/>
    </source>
</evidence>
<feature type="compositionally biased region" description="Basic and acidic residues" evidence="7">
    <location>
        <begin position="222"/>
        <end position="268"/>
    </location>
</feature>